<dbReference type="Proteomes" id="UP000240987">
    <property type="component" value="Unassembled WGS sequence"/>
</dbReference>
<evidence type="ECO:0000256" key="2">
    <source>
        <dbReference type="ARBA" id="ARBA00012528"/>
    </source>
</evidence>
<dbReference type="PROSITE" id="PS50887">
    <property type="entry name" value="GGDEF"/>
    <property type="match status" value="1"/>
</dbReference>
<dbReference type="GO" id="GO:0043709">
    <property type="term" value="P:cell adhesion involved in single-species biofilm formation"/>
    <property type="evidence" value="ECO:0007669"/>
    <property type="project" value="TreeGrafter"/>
</dbReference>
<dbReference type="InterPro" id="IPR000160">
    <property type="entry name" value="GGDEF_dom"/>
</dbReference>
<dbReference type="EC" id="2.7.7.65" evidence="2"/>
<dbReference type="Pfam" id="PF00990">
    <property type="entry name" value="GGDEF"/>
    <property type="match status" value="1"/>
</dbReference>
<proteinExistence type="predicted"/>
<evidence type="ECO:0000313" key="6">
    <source>
        <dbReference type="Proteomes" id="UP000240987"/>
    </source>
</evidence>
<reference evidence="5 6" key="1">
    <citation type="submission" date="2018-01" db="EMBL/GenBank/DDBJ databases">
        <title>Whole genome sequencing of Histamine producing bacteria.</title>
        <authorList>
            <person name="Butler K."/>
        </authorList>
    </citation>
    <scope>NUCLEOTIDE SEQUENCE [LARGE SCALE GENOMIC DNA]</scope>
    <source>
        <strain evidence="5 6">JCM 12947</strain>
    </source>
</reference>
<dbReference type="CDD" id="cd01949">
    <property type="entry name" value="GGDEF"/>
    <property type="match status" value="1"/>
</dbReference>
<keyword evidence="6" id="KW-1185">Reference proteome</keyword>
<organism evidence="5 6">
    <name type="scientific">Photobacterium frigidiphilum</name>
    <dbReference type="NCBI Taxonomy" id="264736"/>
    <lineage>
        <taxon>Bacteria</taxon>
        <taxon>Pseudomonadati</taxon>
        <taxon>Pseudomonadota</taxon>
        <taxon>Gammaproteobacteria</taxon>
        <taxon>Vibrionales</taxon>
        <taxon>Vibrionaceae</taxon>
        <taxon>Photobacterium</taxon>
    </lineage>
</organism>
<dbReference type="GO" id="GO:0052621">
    <property type="term" value="F:diguanylate cyclase activity"/>
    <property type="evidence" value="ECO:0007669"/>
    <property type="project" value="UniProtKB-EC"/>
</dbReference>
<evidence type="ECO:0000256" key="3">
    <source>
        <dbReference type="ARBA" id="ARBA00034247"/>
    </source>
</evidence>
<dbReference type="GO" id="GO:0005886">
    <property type="term" value="C:plasma membrane"/>
    <property type="evidence" value="ECO:0007669"/>
    <property type="project" value="TreeGrafter"/>
</dbReference>
<dbReference type="SUPFAM" id="SSF55073">
    <property type="entry name" value="Nucleotide cyclase"/>
    <property type="match status" value="1"/>
</dbReference>
<dbReference type="GO" id="GO:1902201">
    <property type="term" value="P:negative regulation of bacterial-type flagellum-dependent cell motility"/>
    <property type="evidence" value="ECO:0007669"/>
    <property type="project" value="TreeGrafter"/>
</dbReference>
<dbReference type="AlphaFoldDB" id="A0A2T3JN89"/>
<name>A0A2T3JN89_9GAMM</name>
<dbReference type="OrthoDB" id="5800589at2"/>
<dbReference type="FunFam" id="3.30.70.270:FF:000001">
    <property type="entry name" value="Diguanylate cyclase domain protein"/>
    <property type="match status" value="1"/>
</dbReference>
<dbReference type="PANTHER" id="PTHR45138:SF9">
    <property type="entry name" value="DIGUANYLATE CYCLASE DGCM-RELATED"/>
    <property type="match status" value="1"/>
</dbReference>
<comment type="catalytic activity">
    <reaction evidence="3">
        <text>2 GTP = 3',3'-c-di-GMP + 2 diphosphate</text>
        <dbReference type="Rhea" id="RHEA:24898"/>
        <dbReference type="ChEBI" id="CHEBI:33019"/>
        <dbReference type="ChEBI" id="CHEBI:37565"/>
        <dbReference type="ChEBI" id="CHEBI:58805"/>
        <dbReference type="EC" id="2.7.7.65"/>
    </reaction>
</comment>
<dbReference type="NCBIfam" id="TIGR00254">
    <property type="entry name" value="GGDEF"/>
    <property type="match status" value="1"/>
</dbReference>
<dbReference type="InterPro" id="IPR050469">
    <property type="entry name" value="Diguanylate_Cyclase"/>
</dbReference>
<dbReference type="Pfam" id="PF13426">
    <property type="entry name" value="PAS_9"/>
    <property type="match status" value="1"/>
</dbReference>
<feature type="domain" description="GGDEF" evidence="4">
    <location>
        <begin position="155"/>
        <end position="291"/>
    </location>
</feature>
<evidence type="ECO:0000259" key="4">
    <source>
        <dbReference type="PROSITE" id="PS50887"/>
    </source>
</evidence>
<dbReference type="EMBL" id="PYMJ01000003">
    <property type="protein sequence ID" value="PSU50517.1"/>
    <property type="molecule type" value="Genomic_DNA"/>
</dbReference>
<dbReference type="RefSeq" id="WP_107241551.1">
    <property type="nucleotide sequence ID" value="NZ_PYMJ01000003.1"/>
</dbReference>
<dbReference type="InterPro" id="IPR029787">
    <property type="entry name" value="Nucleotide_cyclase"/>
</dbReference>
<comment type="caution">
    <text evidence="5">The sequence shown here is derived from an EMBL/GenBank/DDBJ whole genome shotgun (WGS) entry which is preliminary data.</text>
</comment>
<gene>
    <name evidence="5" type="ORF">C9J12_04130</name>
</gene>
<dbReference type="Gene3D" id="3.30.70.270">
    <property type="match status" value="1"/>
</dbReference>
<evidence type="ECO:0000256" key="1">
    <source>
        <dbReference type="ARBA" id="ARBA00001946"/>
    </source>
</evidence>
<dbReference type="InterPro" id="IPR000014">
    <property type="entry name" value="PAS"/>
</dbReference>
<accession>A0A2T3JN89</accession>
<comment type="cofactor">
    <cofactor evidence="1">
        <name>Mg(2+)</name>
        <dbReference type="ChEBI" id="CHEBI:18420"/>
    </cofactor>
</comment>
<dbReference type="SMART" id="SM00267">
    <property type="entry name" value="GGDEF"/>
    <property type="match status" value="1"/>
</dbReference>
<dbReference type="InterPro" id="IPR043128">
    <property type="entry name" value="Rev_trsase/Diguanyl_cyclase"/>
</dbReference>
<evidence type="ECO:0000313" key="5">
    <source>
        <dbReference type="EMBL" id="PSU50517.1"/>
    </source>
</evidence>
<protein>
    <recommendedName>
        <fullName evidence="2">diguanylate cyclase</fullName>
        <ecNumber evidence="2">2.7.7.65</ecNumber>
    </recommendedName>
</protein>
<dbReference type="PANTHER" id="PTHR45138">
    <property type="entry name" value="REGULATORY COMPONENTS OF SENSORY TRANSDUCTION SYSTEM"/>
    <property type="match status" value="1"/>
</dbReference>
<sequence>MGTFRQILDAHPNPCVVHINFVPKYANDAFAVFSGLETAKDVLNLETIKVLFEKSHWAEADQRYHNVIELGIPSPRQIINHTDMNGNPMIAEITDNVVDWEGQKALCTFISVVTDRIQREKQLINLAARDELTGLFNRRYFIETYNTLIKSGSIHEYSMAIVDIDLFKNVNDSYGHLAGDKMLTHIANTVSESMNEDEHIARLGGEEFVLLLKEGSHVKLVSRLETLRDTIQNQKVSVLSTHNVPSEISCTVSIGLTKIMKNTTFKSSYFKADRALYQAKRNGRNQVVFDL</sequence>